<feature type="region of interest" description="Disordered" evidence="14">
    <location>
        <begin position="1"/>
        <end position="173"/>
    </location>
</feature>
<feature type="compositionally biased region" description="Polar residues" evidence="14">
    <location>
        <begin position="70"/>
        <end position="87"/>
    </location>
</feature>
<dbReference type="Pfam" id="PF02815">
    <property type="entry name" value="MIR"/>
    <property type="match status" value="1"/>
</dbReference>
<dbReference type="RefSeq" id="XP_025362535.1">
    <property type="nucleotide sequence ID" value="XM_025505960.1"/>
</dbReference>
<name>A0A316UVI4_9BASI</name>
<evidence type="ECO:0000256" key="10">
    <source>
        <dbReference type="ARBA" id="ARBA00022989"/>
    </source>
</evidence>
<evidence type="ECO:0000256" key="13">
    <source>
        <dbReference type="ARBA" id="ARBA00045102"/>
    </source>
</evidence>
<keyword evidence="7 15" id="KW-0812">Transmembrane</keyword>
<dbReference type="FunFam" id="2.80.10.50:FF:000012">
    <property type="entry name" value="Protein O-mannosyl-transferase 1"/>
    <property type="match status" value="1"/>
</dbReference>
<proteinExistence type="inferred from homology"/>
<feature type="domain" description="MIR" evidence="16">
    <location>
        <begin position="709"/>
        <end position="767"/>
    </location>
</feature>
<dbReference type="EMBL" id="KZ819666">
    <property type="protein sequence ID" value="PWN27923.1"/>
    <property type="molecule type" value="Genomic_DNA"/>
</dbReference>
<evidence type="ECO:0000256" key="2">
    <source>
        <dbReference type="ARBA" id="ARBA00004922"/>
    </source>
</evidence>
<evidence type="ECO:0000256" key="8">
    <source>
        <dbReference type="ARBA" id="ARBA00022737"/>
    </source>
</evidence>
<dbReference type="EC" id="2.4.1.109" evidence="4"/>
<comment type="pathway">
    <text evidence="2">Protein modification; protein glycosylation.</text>
</comment>
<keyword evidence="5" id="KW-0328">Glycosyltransferase</keyword>
<dbReference type="GeneID" id="37027783"/>
<dbReference type="UniPathway" id="UPA00378"/>
<dbReference type="SUPFAM" id="SSF82109">
    <property type="entry name" value="MIR domain"/>
    <property type="match status" value="1"/>
</dbReference>
<keyword evidence="9" id="KW-0256">Endoplasmic reticulum</keyword>
<dbReference type="InterPro" id="IPR032421">
    <property type="entry name" value="PMT_4TMC"/>
</dbReference>
<evidence type="ECO:0000313" key="17">
    <source>
        <dbReference type="EMBL" id="PWN27923.1"/>
    </source>
</evidence>
<dbReference type="Gene3D" id="2.80.10.50">
    <property type="match status" value="1"/>
</dbReference>
<feature type="transmembrane region" description="Helical" evidence="15">
    <location>
        <begin position="917"/>
        <end position="936"/>
    </location>
</feature>
<dbReference type="Pfam" id="PF02366">
    <property type="entry name" value="PMT"/>
    <property type="match status" value="1"/>
</dbReference>
<feature type="transmembrane region" description="Helical" evidence="15">
    <location>
        <begin position="421"/>
        <end position="445"/>
    </location>
</feature>
<dbReference type="AlphaFoldDB" id="A0A316UVI4"/>
<evidence type="ECO:0000256" key="4">
    <source>
        <dbReference type="ARBA" id="ARBA00012839"/>
    </source>
</evidence>
<protein>
    <recommendedName>
        <fullName evidence="4">dolichyl-phosphate-mannose--protein mannosyltransferase</fullName>
        <ecNumber evidence="4">2.4.1.109</ecNumber>
    </recommendedName>
</protein>
<dbReference type="STRING" id="1569628.A0A316UVI4"/>
<reference evidence="17 18" key="1">
    <citation type="journal article" date="2018" name="Mol. Biol. Evol.">
        <title>Broad Genomic Sampling Reveals a Smut Pathogenic Ancestry of the Fungal Clade Ustilaginomycotina.</title>
        <authorList>
            <person name="Kijpornyongpan T."/>
            <person name="Mondo S.J."/>
            <person name="Barry K."/>
            <person name="Sandor L."/>
            <person name="Lee J."/>
            <person name="Lipzen A."/>
            <person name="Pangilinan J."/>
            <person name="LaButti K."/>
            <person name="Hainaut M."/>
            <person name="Henrissat B."/>
            <person name="Grigoriev I.V."/>
            <person name="Spatafora J.W."/>
            <person name="Aime M.C."/>
        </authorList>
    </citation>
    <scope>NUCLEOTIDE SEQUENCE [LARGE SCALE GENOMIC DNA]</scope>
    <source>
        <strain evidence="17 18">MCA 5214</strain>
    </source>
</reference>
<organism evidence="17 18">
    <name type="scientific">Jaminaea rosea</name>
    <dbReference type="NCBI Taxonomy" id="1569628"/>
    <lineage>
        <taxon>Eukaryota</taxon>
        <taxon>Fungi</taxon>
        <taxon>Dikarya</taxon>
        <taxon>Basidiomycota</taxon>
        <taxon>Ustilaginomycotina</taxon>
        <taxon>Exobasidiomycetes</taxon>
        <taxon>Microstromatales</taxon>
        <taxon>Microstromatales incertae sedis</taxon>
        <taxon>Jaminaea</taxon>
    </lineage>
</organism>
<keyword evidence="8" id="KW-0677">Repeat</keyword>
<keyword evidence="6" id="KW-0808">Transferase</keyword>
<evidence type="ECO:0000256" key="11">
    <source>
        <dbReference type="ARBA" id="ARBA00023136"/>
    </source>
</evidence>
<comment type="subcellular location">
    <subcellularLocation>
        <location evidence="1">Endoplasmic reticulum membrane</location>
        <topology evidence="1">Multi-pass membrane protein</topology>
    </subcellularLocation>
</comment>
<feature type="transmembrane region" description="Helical" evidence="15">
    <location>
        <begin position="957"/>
        <end position="974"/>
    </location>
</feature>
<comment type="catalytic activity">
    <reaction evidence="13">
        <text>a di-trans,poly-cis-dolichyl beta-D-mannosyl phosphate + L-seryl-[protein] = 3-O-(alpha-D-mannosyl)-L-seryl-[protein] + a di-trans,poly-cis-dolichyl phosphate + H(+)</text>
        <dbReference type="Rhea" id="RHEA:17377"/>
        <dbReference type="Rhea" id="RHEA-COMP:9863"/>
        <dbReference type="Rhea" id="RHEA-COMP:13546"/>
        <dbReference type="Rhea" id="RHEA-COMP:19498"/>
        <dbReference type="Rhea" id="RHEA-COMP:19501"/>
        <dbReference type="ChEBI" id="CHEBI:15378"/>
        <dbReference type="ChEBI" id="CHEBI:29999"/>
        <dbReference type="ChEBI" id="CHEBI:57683"/>
        <dbReference type="ChEBI" id="CHEBI:58211"/>
        <dbReference type="ChEBI" id="CHEBI:137321"/>
        <dbReference type="EC" id="2.4.1.109"/>
    </reaction>
</comment>
<feature type="domain" description="MIR" evidence="16">
    <location>
        <begin position="642"/>
        <end position="698"/>
    </location>
</feature>
<gene>
    <name evidence="17" type="ORF">BDZ90DRAFT_231700</name>
</gene>
<evidence type="ECO:0000256" key="5">
    <source>
        <dbReference type="ARBA" id="ARBA00022676"/>
    </source>
</evidence>
<dbReference type="PANTHER" id="PTHR10050">
    <property type="entry name" value="DOLICHYL-PHOSPHATE-MANNOSE--PROTEIN MANNOSYLTRANSFERASE"/>
    <property type="match status" value="1"/>
</dbReference>
<dbReference type="InterPro" id="IPR036300">
    <property type="entry name" value="MIR_dom_sf"/>
</dbReference>
<evidence type="ECO:0000256" key="6">
    <source>
        <dbReference type="ARBA" id="ARBA00022679"/>
    </source>
</evidence>
<comment type="similarity">
    <text evidence="3">Belongs to the glycosyltransferase 39 family.</text>
</comment>
<evidence type="ECO:0000256" key="12">
    <source>
        <dbReference type="ARBA" id="ARBA00045085"/>
    </source>
</evidence>
<dbReference type="Proteomes" id="UP000245884">
    <property type="component" value="Unassembled WGS sequence"/>
</dbReference>
<dbReference type="InterPro" id="IPR016093">
    <property type="entry name" value="MIR_motif"/>
</dbReference>
<dbReference type="Pfam" id="PF16192">
    <property type="entry name" value="PMT_4TMC"/>
    <property type="match status" value="1"/>
</dbReference>
<evidence type="ECO:0000256" key="15">
    <source>
        <dbReference type="SAM" id="Phobius"/>
    </source>
</evidence>
<feature type="compositionally biased region" description="Low complexity" evidence="14">
    <location>
        <begin position="11"/>
        <end position="28"/>
    </location>
</feature>
<evidence type="ECO:0000256" key="1">
    <source>
        <dbReference type="ARBA" id="ARBA00004477"/>
    </source>
</evidence>
<dbReference type="CDD" id="cd23284">
    <property type="entry name" value="beta-trefoil_MIR_PMT2-like"/>
    <property type="match status" value="1"/>
</dbReference>
<dbReference type="InterPro" id="IPR003342">
    <property type="entry name" value="ArnT-like_N"/>
</dbReference>
<sequence length="1001" mass="112583">MPPRAHLHRTASSSSISSIHSADGSSSANTTHQRRRDPQQQQQQHTAYDIEEPSDYTRKSAPRVSSSSSLRNNYHTHANHQAFSSPPRTGPRRSLDRDDQGDDSANNLGSNPYKVKRNYRDESGDILPSPATSPAAAYRSNPFDSWGAPASTHTSPRIPTSPGGGFGAYSGTRQTSATHQHSKLASSFFGNEDDDEGDFEETPLNDDAEAFRNGSRAFTLGSSKMEEKMRANGAKSVYGRAGLAPIESAANGKGGNGTGVMATNDAAAKGKYASLLPEQAPPQSPLDRISALFDNEHFCTAMYFVLSLITRLYRIGKSSTVIWDEAHFGKFGSHYLKHEFYFDVHPPLGKMLVGLAGAMSGYNGSFEFKSGESYPEKSQYYVGMRIILALFGVVMVPVAWRSSSALGWNKRSRHLLALMVLCDNAWLVISRFILLDSMLLCFTFTTVHGLLMFHQQQNRPFTQKWWFWLTFTGLSIGCVMSVKWVGFFVMALVGIYTIEDLWDKFGDLKMPVRTYARHWCARGLCLIAIPAAVYLLSFKLHFLILSGSGPGDAQMSSLFQAHLRGNDFAQNPLEAAFGSKVTFKNMGYGGGLLHSHIQTYPVGSQQQQVTCYHYKDTNNDFIITPRWEDKPLPPAEDTTTPLRMLTNGDTVRLVHAATGRNLHSHKVAAPVTKENYEVSAYGNATIGDSNDYWVVEVVDDMHLGKVAPGTTIRSLTTRMRFRHQNLGCYLRAANAVLPQWGWKQVEVSCDKENNPRDDHTYWNIESHWNSRLPSGNTKLYRSPFLRDFIHLNVAMMTSNNALIPDADKEDILASKPYDWPFLWNGLRMNSWADNATSYYLIGNPVIWWGSSISILVFLGTLLWYLARMQRRYADLSPSDFNQFVFVGKIGFLGWFFHYLPFLIMARVCYIHHYLPTLYFATILYAHVLDHFFFNASTARYKVPGSSQRRPLSERTKNVVFLIAALAIVGTFAWFHKTALGIDGPVWKYKGRRWRKSWNIYD</sequence>
<dbReference type="GO" id="GO:0004169">
    <property type="term" value="F:dolichyl-phosphate-mannose-protein mannosyltransferase activity"/>
    <property type="evidence" value="ECO:0007669"/>
    <property type="project" value="UniProtKB-EC"/>
</dbReference>
<dbReference type="SMART" id="SM00472">
    <property type="entry name" value="MIR"/>
    <property type="match status" value="3"/>
</dbReference>
<keyword evidence="11 15" id="KW-0472">Membrane</keyword>
<feature type="transmembrane region" description="Helical" evidence="15">
    <location>
        <begin position="845"/>
        <end position="865"/>
    </location>
</feature>
<accession>A0A316UVI4</accession>
<feature type="transmembrane region" description="Helical" evidence="15">
    <location>
        <begin position="465"/>
        <end position="498"/>
    </location>
</feature>
<dbReference type="PROSITE" id="PS50919">
    <property type="entry name" value="MIR"/>
    <property type="match status" value="2"/>
</dbReference>
<feature type="transmembrane region" description="Helical" evidence="15">
    <location>
        <begin position="519"/>
        <end position="538"/>
    </location>
</feature>
<dbReference type="PANTHER" id="PTHR10050:SF46">
    <property type="entry name" value="PROTEIN O-MANNOSYL-TRANSFERASE 2"/>
    <property type="match status" value="1"/>
</dbReference>
<evidence type="ECO:0000256" key="14">
    <source>
        <dbReference type="SAM" id="MobiDB-lite"/>
    </source>
</evidence>
<dbReference type="InterPro" id="IPR027005">
    <property type="entry name" value="PMT-like"/>
</dbReference>
<evidence type="ECO:0000259" key="16">
    <source>
        <dbReference type="PROSITE" id="PS50919"/>
    </source>
</evidence>
<keyword evidence="18" id="KW-1185">Reference proteome</keyword>
<evidence type="ECO:0000256" key="9">
    <source>
        <dbReference type="ARBA" id="ARBA00022824"/>
    </source>
</evidence>
<dbReference type="OrthoDB" id="292747at2759"/>
<keyword evidence="10 15" id="KW-1133">Transmembrane helix</keyword>
<evidence type="ECO:0000256" key="7">
    <source>
        <dbReference type="ARBA" id="ARBA00022692"/>
    </source>
</evidence>
<feature type="transmembrane region" description="Helical" evidence="15">
    <location>
        <begin position="885"/>
        <end position="905"/>
    </location>
</feature>
<comment type="catalytic activity">
    <reaction evidence="12">
        <text>a di-trans,poly-cis-dolichyl beta-D-mannosyl phosphate + L-threonyl-[protein] = 3-O-(alpha-D-mannosyl)-L-threonyl-[protein] + a di-trans,poly-cis-dolichyl phosphate + H(+)</text>
        <dbReference type="Rhea" id="RHEA:53396"/>
        <dbReference type="Rhea" id="RHEA-COMP:11060"/>
        <dbReference type="Rhea" id="RHEA-COMP:13547"/>
        <dbReference type="Rhea" id="RHEA-COMP:19498"/>
        <dbReference type="Rhea" id="RHEA-COMP:19501"/>
        <dbReference type="ChEBI" id="CHEBI:15378"/>
        <dbReference type="ChEBI" id="CHEBI:30013"/>
        <dbReference type="ChEBI" id="CHEBI:57683"/>
        <dbReference type="ChEBI" id="CHEBI:58211"/>
        <dbReference type="ChEBI" id="CHEBI:137323"/>
        <dbReference type="EC" id="2.4.1.109"/>
    </reaction>
</comment>
<feature type="transmembrane region" description="Helical" evidence="15">
    <location>
        <begin position="380"/>
        <end position="400"/>
    </location>
</feature>
<evidence type="ECO:0000313" key="18">
    <source>
        <dbReference type="Proteomes" id="UP000245884"/>
    </source>
</evidence>
<dbReference type="GO" id="GO:0005789">
    <property type="term" value="C:endoplasmic reticulum membrane"/>
    <property type="evidence" value="ECO:0007669"/>
    <property type="project" value="UniProtKB-SubCell"/>
</dbReference>
<evidence type="ECO:0000256" key="3">
    <source>
        <dbReference type="ARBA" id="ARBA00007222"/>
    </source>
</evidence>